<dbReference type="InterPro" id="IPR052709">
    <property type="entry name" value="Transposase-MT_Hybrid"/>
</dbReference>
<reference evidence="1" key="1">
    <citation type="submission" date="2020-08" db="EMBL/GenBank/DDBJ databases">
        <title>Genome sequencing and assembly of the red palm weevil Rhynchophorus ferrugineus.</title>
        <authorList>
            <person name="Dias G.B."/>
            <person name="Bergman C.M."/>
            <person name="Manee M."/>
        </authorList>
    </citation>
    <scope>NUCLEOTIDE SEQUENCE</scope>
    <source>
        <strain evidence="1">AA-2017</strain>
        <tissue evidence="1">Whole larva</tissue>
    </source>
</reference>
<dbReference type="OrthoDB" id="616263at2759"/>
<evidence type="ECO:0008006" key="3">
    <source>
        <dbReference type="Google" id="ProtNLM"/>
    </source>
</evidence>
<dbReference type="PANTHER" id="PTHR46060:SF1">
    <property type="entry name" value="MARINER MOS1 TRANSPOSASE-LIKE PROTEIN"/>
    <property type="match status" value="1"/>
</dbReference>
<dbReference type="AlphaFoldDB" id="A0A834IEU6"/>
<evidence type="ECO:0000313" key="2">
    <source>
        <dbReference type="Proteomes" id="UP000625711"/>
    </source>
</evidence>
<sequence>MDKKKFRVLIRYCFFKGKHTVEEKIWLDSGFPDIAPGKSTIKDWYANFRRGEVSTKIGECSGRPKGVVIDENFKKIHKIILNDRKSKLNEIADTLKISTEPVHHIINEYFGMRKLCGKWVQRELIFDQKQRRVDDSKQCLKMKSLTNDIVSSCIKQREAVNST</sequence>
<dbReference type="PANTHER" id="PTHR46060">
    <property type="entry name" value="MARINER MOS1 TRANSPOSASE-LIKE PROTEIN"/>
    <property type="match status" value="1"/>
</dbReference>
<protein>
    <recommendedName>
        <fullName evidence="3">Mos1 transposase HTH domain-containing protein</fullName>
    </recommendedName>
</protein>
<dbReference type="Proteomes" id="UP000625711">
    <property type="component" value="Unassembled WGS sequence"/>
</dbReference>
<evidence type="ECO:0000313" key="1">
    <source>
        <dbReference type="EMBL" id="KAF7279429.1"/>
    </source>
</evidence>
<keyword evidence="2" id="KW-1185">Reference proteome</keyword>
<organism evidence="1 2">
    <name type="scientific">Rhynchophorus ferrugineus</name>
    <name type="common">Red palm weevil</name>
    <name type="synonym">Curculio ferrugineus</name>
    <dbReference type="NCBI Taxonomy" id="354439"/>
    <lineage>
        <taxon>Eukaryota</taxon>
        <taxon>Metazoa</taxon>
        <taxon>Ecdysozoa</taxon>
        <taxon>Arthropoda</taxon>
        <taxon>Hexapoda</taxon>
        <taxon>Insecta</taxon>
        <taxon>Pterygota</taxon>
        <taxon>Neoptera</taxon>
        <taxon>Endopterygota</taxon>
        <taxon>Coleoptera</taxon>
        <taxon>Polyphaga</taxon>
        <taxon>Cucujiformia</taxon>
        <taxon>Curculionidae</taxon>
        <taxon>Dryophthorinae</taxon>
        <taxon>Rhynchophorus</taxon>
    </lineage>
</organism>
<gene>
    <name evidence="1" type="ORF">GWI33_007247</name>
</gene>
<proteinExistence type="predicted"/>
<dbReference type="Gene3D" id="1.10.10.1450">
    <property type="match status" value="1"/>
</dbReference>
<name>A0A834IEU6_RHYFE</name>
<accession>A0A834IEU6</accession>
<dbReference type="EMBL" id="JAACXV010000362">
    <property type="protein sequence ID" value="KAF7279429.1"/>
    <property type="molecule type" value="Genomic_DNA"/>
</dbReference>
<comment type="caution">
    <text evidence="1">The sequence shown here is derived from an EMBL/GenBank/DDBJ whole genome shotgun (WGS) entry which is preliminary data.</text>
</comment>